<dbReference type="PANTHER" id="PTHR40056:SF1">
    <property type="entry name" value="DUF1836 DOMAIN-CONTAINING PROTEIN"/>
    <property type="match status" value="1"/>
</dbReference>
<feature type="compositionally biased region" description="Basic and acidic residues" evidence="1">
    <location>
        <begin position="203"/>
        <end position="230"/>
    </location>
</feature>
<name>A0ABV1H5Y3_9FIRM</name>
<dbReference type="PANTHER" id="PTHR40056">
    <property type="entry name" value="HYPOTHETICAL CYTOSOLIC PROTEIN"/>
    <property type="match status" value="1"/>
</dbReference>
<dbReference type="Pfam" id="PF08876">
    <property type="entry name" value="DUF1836"/>
    <property type="match status" value="1"/>
</dbReference>
<protein>
    <submittedName>
        <fullName evidence="2">DUF1836 domain-containing protein</fullName>
    </submittedName>
</protein>
<feature type="region of interest" description="Disordered" evidence="1">
    <location>
        <begin position="196"/>
        <end position="230"/>
    </location>
</feature>
<dbReference type="Proteomes" id="UP001546774">
    <property type="component" value="Unassembled WGS sequence"/>
</dbReference>
<dbReference type="InterPro" id="IPR014975">
    <property type="entry name" value="DUF1836"/>
</dbReference>
<organism evidence="2 3">
    <name type="scientific">Lachnospira intestinalis</name>
    <dbReference type="NCBI Taxonomy" id="3133158"/>
    <lineage>
        <taxon>Bacteria</taxon>
        <taxon>Bacillati</taxon>
        <taxon>Bacillota</taxon>
        <taxon>Clostridia</taxon>
        <taxon>Lachnospirales</taxon>
        <taxon>Lachnospiraceae</taxon>
        <taxon>Lachnospira</taxon>
    </lineage>
</organism>
<reference evidence="2" key="1">
    <citation type="submission" date="2024-03" db="EMBL/GenBank/DDBJ databases">
        <title>Human intestinal bacterial collection.</title>
        <authorList>
            <person name="Pauvert C."/>
            <person name="Hitch T.C.A."/>
            <person name="Clavel T."/>
        </authorList>
    </citation>
    <scope>NUCLEOTIDE SEQUENCE [LARGE SCALE GENOMIC DNA]</scope>
    <source>
        <strain evidence="2">CLA-AA-H89B</strain>
    </source>
</reference>
<sequence length="230" mass="26883">MNTEYTQFVATLLKRLAKLNYIKPGEVPNIDLYMDQVTTFMDEHLSDCKRREDDKILTKTMINNYTKNNLLPPPVKKKYSKEHLYVLTFIYYFKNLLSISDIQTLLNPLTEQFFEGNDTGSLDDIYKQIYNLCKGEISGISKDVLEKAHLSEEAFSTVEDTDSREFLQFFSLVSLLSFDVYMKKNIIESLIDDFASRSQQEVPHTKSERKAEKAERKAEKAEQKSRRNEK</sequence>
<evidence type="ECO:0000313" key="2">
    <source>
        <dbReference type="EMBL" id="MEQ2555105.1"/>
    </source>
</evidence>
<evidence type="ECO:0000313" key="3">
    <source>
        <dbReference type="Proteomes" id="UP001546774"/>
    </source>
</evidence>
<comment type="caution">
    <text evidence="2">The sequence shown here is derived from an EMBL/GenBank/DDBJ whole genome shotgun (WGS) entry which is preliminary data.</text>
</comment>
<gene>
    <name evidence="2" type="ORF">WMO37_08820</name>
</gene>
<keyword evidence="3" id="KW-1185">Reference proteome</keyword>
<proteinExistence type="predicted"/>
<evidence type="ECO:0000256" key="1">
    <source>
        <dbReference type="SAM" id="MobiDB-lite"/>
    </source>
</evidence>
<accession>A0ABV1H5Y3</accession>
<dbReference type="EMBL" id="JBBMFS010000006">
    <property type="protein sequence ID" value="MEQ2555105.1"/>
    <property type="molecule type" value="Genomic_DNA"/>
</dbReference>